<evidence type="ECO:0000256" key="1">
    <source>
        <dbReference type="SAM" id="Phobius"/>
    </source>
</evidence>
<evidence type="ECO:0000313" key="2">
    <source>
        <dbReference type="EMBL" id="PLA39969.1"/>
    </source>
</evidence>
<gene>
    <name evidence="2" type="ORF">CYK00_07135</name>
</gene>
<reference evidence="2 3" key="1">
    <citation type="submission" date="2017-12" db="EMBL/GenBank/DDBJ databases">
        <title>Phylogenetic diversity of female urinary microbiome.</title>
        <authorList>
            <person name="Thomas-White K."/>
            <person name="Wolfe A.J."/>
        </authorList>
    </citation>
    <scope>NUCLEOTIDE SEQUENCE [LARGE SCALE GENOMIC DNA]</scope>
    <source>
        <strain evidence="2 3">UMB0321</strain>
    </source>
</reference>
<dbReference type="AlphaFoldDB" id="A0A2I1XBI8"/>
<feature type="transmembrane region" description="Helical" evidence="1">
    <location>
        <begin position="87"/>
        <end position="105"/>
    </location>
</feature>
<proteinExistence type="predicted"/>
<evidence type="ECO:0000313" key="3">
    <source>
        <dbReference type="Proteomes" id="UP000234767"/>
    </source>
</evidence>
<feature type="transmembrane region" description="Helical" evidence="1">
    <location>
        <begin position="7"/>
        <end position="26"/>
    </location>
</feature>
<dbReference type="EMBL" id="PKJO01000008">
    <property type="protein sequence ID" value="PLA39969.1"/>
    <property type="molecule type" value="Genomic_DNA"/>
</dbReference>
<accession>A0A2I1XBI8</accession>
<protein>
    <submittedName>
        <fullName evidence="2">Uncharacterized protein</fullName>
    </submittedName>
</protein>
<dbReference type="Proteomes" id="UP000234767">
    <property type="component" value="Unassembled WGS sequence"/>
</dbReference>
<feature type="transmembrane region" description="Helical" evidence="1">
    <location>
        <begin position="125"/>
        <end position="143"/>
    </location>
</feature>
<comment type="caution">
    <text evidence="2">The sequence shown here is derived from an EMBL/GenBank/DDBJ whole genome shotgun (WGS) entry which is preliminary data.</text>
</comment>
<dbReference type="RefSeq" id="WP_101810396.1">
    <property type="nucleotide sequence ID" value="NZ_PKJO01000008.1"/>
</dbReference>
<keyword evidence="1" id="KW-0812">Transmembrane</keyword>
<sequence length="161" mass="18752">MNNKRTPIIRFILIAILSGLLAYLGQPFVHGNEKAVDLVINVFAILAGFLIAIMTLFSDMRFDEDANWRQIQIREGVQEQRYIKHSLLFYTYLAVLVCVFIVILLAHKDEYKNGSAIFWLERGYLFLACISIFYSVFLPANLIKSRKEEFKKLMEKKKPKI</sequence>
<name>A0A2I1XBI8_NEISI</name>
<feature type="transmembrane region" description="Helical" evidence="1">
    <location>
        <begin position="38"/>
        <end position="57"/>
    </location>
</feature>
<organism evidence="2 3">
    <name type="scientific">Neisseria sicca</name>
    <dbReference type="NCBI Taxonomy" id="490"/>
    <lineage>
        <taxon>Bacteria</taxon>
        <taxon>Pseudomonadati</taxon>
        <taxon>Pseudomonadota</taxon>
        <taxon>Betaproteobacteria</taxon>
        <taxon>Neisseriales</taxon>
        <taxon>Neisseriaceae</taxon>
        <taxon>Neisseria</taxon>
    </lineage>
</organism>
<keyword evidence="1" id="KW-1133">Transmembrane helix</keyword>
<keyword evidence="1" id="KW-0472">Membrane</keyword>